<evidence type="ECO:0000259" key="6">
    <source>
        <dbReference type="Pfam" id="PF14881"/>
    </source>
</evidence>
<keyword evidence="3" id="KW-0496">Mitochondrion</keyword>
<feature type="domain" description="Misato Segment II tubulin-like" evidence="5">
    <location>
        <begin position="3"/>
        <end position="105"/>
    </location>
</feature>
<dbReference type="GeneID" id="106741031"/>
<evidence type="ECO:0000256" key="2">
    <source>
        <dbReference type="ARBA" id="ARBA00008507"/>
    </source>
</evidence>
<comment type="similarity">
    <text evidence="2">Belongs to the misato family.</text>
</comment>
<name>A0A6P3WPW2_DINQU</name>
<evidence type="ECO:0000256" key="3">
    <source>
        <dbReference type="ARBA" id="ARBA00023128"/>
    </source>
</evidence>
<dbReference type="Pfam" id="PF10644">
    <property type="entry name" value="Misat_Tub_SegII"/>
    <property type="match status" value="1"/>
</dbReference>
<gene>
    <name evidence="8" type="primary">LOC106741031</name>
</gene>
<dbReference type="Proteomes" id="UP000515204">
    <property type="component" value="Unplaced"/>
</dbReference>
<comment type="subcellular location">
    <subcellularLocation>
        <location evidence="1">Mitochondrion</location>
    </subcellularLocation>
</comment>
<organism evidence="7 8">
    <name type="scientific">Dinoponera quadriceps</name>
    <name type="common">South American ant</name>
    <dbReference type="NCBI Taxonomy" id="609295"/>
    <lineage>
        <taxon>Eukaryota</taxon>
        <taxon>Metazoa</taxon>
        <taxon>Ecdysozoa</taxon>
        <taxon>Arthropoda</taxon>
        <taxon>Hexapoda</taxon>
        <taxon>Insecta</taxon>
        <taxon>Pterygota</taxon>
        <taxon>Neoptera</taxon>
        <taxon>Endopterygota</taxon>
        <taxon>Hymenoptera</taxon>
        <taxon>Apocrita</taxon>
        <taxon>Aculeata</taxon>
        <taxon>Formicoidea</taxon>
        <taxon>Formicidae</taxon>
        <taxon>Ponerinae</taxon>
        <taxon>Ponerini</taxon>
        <taxon>Dinoponera</taxon>
    </lineage>
</organism>
<dbReference type="CDD" id="cd06060">
    <property type="entry name" value="misato"/>
    <property type="match status" value="1"/>
</dbReference>
<evidence type="ECO:0000313" key="8">
    <source>
        <dbReference type="RefSeq" id="XP_014468076.1"/>
    </source>
</evidence>
<dbReference type="OrthoDB" id="271881at2759"/>
<dbReference type="GO" id="GO:0005739">
    <property type="term" value="C:mitochondrion"/>
    <property type="evidence" value="ECO:0007669"/>
    <property type="project" value="UniProtKB-SubCell"/>
</dbReference>
<sequence length="543" mass="61094">MAREILTIQLGHYANFIGMHWWNLQTSNFTYDPKDLAEVNHDVLYREGENLQRQVTFTPRVLIADLKGGIGSMYEQGILYDTEPTSIESASNNRLWDGGKLEIASTEIPNLETPSTEALNEPDEAKHSTSSDDENDMKSSWADYLLPLFHPRSLAVIKEYSHNCKNRPFDIFTYGCNLWKTEQFSDDFSDRIRSYVEECDLMQGFHVLADSTDGFAGLGASCIQHLRDEYGKSILTFPCVDFNNADPSASDLIKVVNTALCWRHIGEHSSLYSPLSCGQIGWPFAADPRKFDSVTYKPELKYHSSAILATALDTLTLRYRTKKYPNVSLSDLCADLNKLGRRAAATSLSLPFPMKMKTDLIDMLDEFEGPLWTSLTPSCDIPMDDNMQSIALRGVPQDRMKRPIQQASRQISKPAYRCSSVHEMMTFYLACTCHASATYFTDVEAPLKIADPYPKIFDNNVTEDGSIAGWPVGADVKSVAVMAGMHSSGSIAAMYETLLKQIKRIRSIKKLHAFTDSGLDEDEFAECVHNLQDCKEAYEDHYI</sequence>
<evidence type="ECO:0000313" key="7">
    <source>
        <dbReference type="Proteomes" id="UP000515204"/>
    </source>
</evidence>
<feature type="domain" description="DML1/Misato tubulin" evidence="6">
    <location>
        <begin position="139"/>
        <end position="319"/>
    </location>
</feature>
<accession>A0A6P3WPW2</accession>
<dbReference type="InterPro" id="IPR019605">
    <property type="entry name" value="Misato_II_tubulin-like"/>
</dbReference>
<dbReference type="InterPro" id="IPR029209">
    <property type="entry name" value="DML1/Misato_tubulin"/>
</dbReference>
<dbReference type="CTD" id="33119"/>
<evidence type="ECO:0000256" key="4">
    <source>
        <dbReference type="SAM" id="MobiDB-lite"/>
    </source>
</evidence>
<evidence type="ECO:0000256" key="1">
    <source>
        <dbReference type="ARBA" id="ARBA00004173"/>
    </source>
</evidence>
<dbReference type="KEGG" id="dqu:106741031"/>
<dbReference type="GO" id="GO:0007005">
    <property type="term" value="P:mitochondrion organization"/>
    <property type="evidence" value="ECO:0007669"/>
    <property type="project" value="InterPro"/>
</dbReference>
<dbReference type="RefSeq" id="XP_014468076.1">
    <property type="nucleotide sequence ID" value="XM_014612590.1"/>
</dbReference>
<evidence type="ECO:0000259" key="5">
    <source>
        <dbReference type="Pfam" id="PF10644"/>
    </source>
</evidence>
<dbReference type="PANTHER" id="PTHR13391:SF0">
    <property type="entry name" value="PROTEIN MISATO HOMOLOG 1"/>
    <property type="match status" value="1"/>
</dbReference>
<dbReference type="InterPro" id="IPR036525">
    <property type="entry name" value="Tubulin/FtsZ_GTPase_sf"/>
</dbReference>
<dbReference type="AlphaFoldDB" id="A0A6P3WPW2"/>
<dbReference type="Gene3D" id="3.40.50.1440">
    <property type="entry name" value="Tubulin/FtsZ, GTPase domain"/>
    <property type="match status" value="1"/>
</dbReference>
<dbReference type="SUPFAM" id="SSF52490">
    <property type="entry name" value="Tubulin nucleotide-binding domain-like"/>
    <property type="match status" value="1"/>
</dbReference>
<dbReference type="Pfam" id="PF14881">
    <property type="entry name" value="Tubulin_3"/>
    <property type="match status" value="1"/>
</dbReference>
<proteinExistence type="inferred from homology"/>
<feature type="region of interest" description="Disordered" evidence="4">
    <location>
        <begin position="109"/>
        <end position="136"/>
    </location>
</feature>
<dbReference type="PANTHER" id="PTHR13391">
    <property type="entry name" value="MITOCHONDRIAL DISTRIBUTION REGULATOR MISATO"/>
    <property type="match status" value="1"/>
</dbReference>
<protein>
    <submittedName>
        <fullName evidence="8">Protein misato isoform X1</fullName>
    </submittedName>
</protein>
<reference evidence="8" key="1">
    <citation type="submission" date="2025-08" db="UniProtKB">
        <authorList>
            <consortium name="RefSeq"/>
        </authorList>
    </citation>
    <scope>IDENTIFICATION</scope>
</reference>
<dbReference type="InterPro" id="IPR049942">
    <property type="entry name" value="DML1/Misato"/>
</dbReference>
<keyword evidence="7" id="KW-1185">Reference proteome</keyword>